<organism evidence="1 2">
    <name type="scientific">Daphnia magna</name>
    <dbReference type="NCBI Taxonomy" id="35525"/>
    <lineage>
        <taxon>Eukaryota</taxon>
        <taxon>Metazoa</taxon>
        <taxon>Ecdysozoa</taxon>
        <taxon>Arthropoda</taxon>
        <taxon>Crustacea</taxon>
        <taxon>Branchiopoda</taxon>
        <taxon>Diplostraca</taxon>
        <taxon>Cladocera</taxon>
        <taxon>Anomopoda</taxon>
        <taxon>Daphniidae</taxon>
        <taxon>Daphnia</taxon>
    </lineage>
</organism>
<sequence>MVIGIDSDSAPPPAYFDRYCTVNESMAAWRRCALELGSGCMCDLMWRCMWEAPSVMFADWSFEDTCARCSMPFNYLLCPTME</sequence>
<protein>
    <submittedName>
        <fullName evidence="1">Uncharacterized protein</fullName>
    </submittedName>
</protein>
<comment type="caution">
    <text evidence="1">The sequence shown here is derived from an EMBL/GenBank/DDBJ whole genome shotgun (WGS) entry which is preliminary data.</text>
</comment>
<evidence type="ECO:0000313" key="1">
    <source>
        <dbReference type="EMBL" id="KAK4030311.1"/>
    </source>
</evidence>
<dbReference type="EMBL" id="JAOYFB010000039">
    <property type="protein sequence ID" value="KAK4030311.1"/>
    <property type="molecule type" value="Genomic_DNA"/>
</dbReference>
<name>A0ABR0AYV8_9CRUS</name>
<keyword evidence="2" id="KW-1185">Reference proteome</keyword>
<proteinExistence type="predicted"/>
<gene>
    <name evidence="1" type="ORF">OUZ56_023317</name>
</gene>
<evidence type="ECO:0000313" key="2">
    <source>
        <dbReference type="Proteomes" id="UP001234178"/>
    </source>
</evidence>
<reference evidence="1 2" key="1">
    <citation type="journal article" date="2023" name="Nucleic Acids Res.">
        <title>The hologenome of Daphnia magna reveals possible DNA methylation and microbiome-mediated evolution of the host genome.</title>
        <authorList>
            <person name="Chaturvedi A."/>
            <person name="Li X."/>
            <person name="Dhandapani V."/>
            <person name="Marshall H."/>
            <person name="Kissane S."/>
            <person name="Cuenca-Cambronero M."/>
            <person name="Asole G."/>
            <person name="Calvet F."/>
            <person name="Ruiz-Romero M."/>
            <person name="Marangio P."/>
            <person name="Guigo R."/>
            <person name="Rago D."/>
            <person name="Mirbahai L."/>
            <person name="Eastwood N."/>
            <person name="Colbourne J.K."/>
            <person name="Zhou J."/>
            <person name="Mallon E."/>
            <person name="Orsini L."/>
        </authorList>
    </citation>
    <scope>NUCLEOTIDE SEQUENCE [LARGE SCALE GENOMIC DNA]</scope>
    <source>
        <strain evidence="1">LRV0_1</strain>
    </source>
</reference>
<dbReference type="Proteomes" id="UP001234178">
    <property type="component" value="Unassembled WGS sequence"/>
</dbReference>
<accession>A0ABR0AYV8</accession>